<keyword evidence="1" id="KW-1133">Transmembrane helix</keyword>
<feature type="transmembrane region" description="Helical" evidence="1">
    <location>
        <begin position="102"/>
        <end position="121"/>
    </location>
</feature>
<feature type="transmembrane region" description="Helical" evidence="1">
    <location>
        <begin position="68"/>
        <end position="90"/>
    </location>
</feature>
<protein>
    <submittedName>
        <fullName evidence="2">DUF2938 family protein</fullName>
    </submittedName>
</protein>
<name>A0ABT7F208_9RHOB</name>
<keyword evidence="1" id="KW-0472">Membrane</keyword>
<keyword evidence="1" id="KW-0812">Transmembrane</keyword>
<dbReference type="RefSeq" id="WP_284481447.1">
    <property type="nucleotide sequence ID" value="NZ_JASNJD010000009.1"/>
</dbReference>
<accession>A0ABT7F208</accession>
<evidence type="ECO:0000313" key="3">
    <source>
        <dbReference type="Proteomes" id="UP001243757"/>
    </source>
</evidence>
<dbReference type="Proteomes" id="UP001243757">
    <property type="component" value="Unassembled WGS sequence"/>
</dbReference>
<evidence type="ECO:0000256" key="1">
    <source>
        <dbReference type="SAM" id="Phobius"/>
    </source>
</evidence>
<dbReference type="EMBL" id="JASNJD010000009">
    <property type="protein sequence ID" value="MDK3018631.1"/>
    <property type="molecule type" value="Genomic_DNA"/>
</dbReference>
<feature type="transmembrane region" description="Helical" evidence="1">
    <location>
        <begin position="6"/>
        <end position="26"/>
    </location>
</feature>
<comment type="caution">
    <text evidence="2">The sequence shown here is derived from an EMBL/GenBank/DDBJ whole genome shotgun (WGS) entry which is preliminary data.</text>
</comment>
<dbReference type="Pfam" id="PF11158">
    <property type="entry name" value="DUF2938"/>
    <property type="match status" value="1"/>
</dbReference>
<evidence type="ECO:0000313" key="2">
    <source>
        <dbReference type="EMBL" id="MDK3018631.1"/>
    </source>
</evidence>
<reference evidence="2 3" key="1">
    <citation type="submission" date="2023-05" db="EMBL/GenBank/DDBJ databases">
        <title>Pseudodonghicola sp. nov.</title>
        <authorList>
            <person name="Huang J."/>
        </authorList>
    </citation>
    <scope>NUCLEOTIDE SEQUENCE [LARGE SCALE GENOMIC DNA]</scope>
    <source>
        <strain evidence="2 3">IC7</strain>
    </source>
</reference>
<proteinExistence type="predicted"/>
<gene>
    <name evidence="2" type="ORF">QO033_13190</name>
</gene>
<organism evidence="2 3">
    <name type="scientific">Pseudodonghicola flavimaris</name>
    <dbReference type="NCBI Taxonomy" id="3050036"/>
    <lineage>
        <taxon>Bacteria</taxon>
        <taxon>Pseudomonadati</taxon>
        <taxon>Pseudomonadota</taxon>
        <taxon>Alphaproteobacteria</taxon>
        <taxon>Rhodobacterales</taxon>
        <taxon>Paracoccaceae</taxon>
        <taxon>Pseudodonghicola</taxon>
    </lineage>
</organism>
<feature type="transmembrane region" description="Helical" evidence="1">
    <location>
        <begin position="141"/>
        <end position="161"/>
    </location>
</feature>
<keyword evidence="3" id="KW-1185">Reference proteome</keyword>
<sequence>MSEQIVTAFAIGIGATLVMDLVALGLKYGVGLQSLNYALVGRWCLSLAGGAADRRPVPQRPAIRGEVAIGWGLHYLIGVIFAGVFLAWAGDGWLSAPAPVPALGFGVLTVLAPFLVLQPGLGAGLAARRTSHPWAARAKSLLAHLSFGAGLWLAGVGWSALV</sequence>
<dbReference type="InterPro" id="IPR021329">
    <property type="entry name" value="DUF2938"/>
</dbReference>